<dbReference type="RefSeq" id="XP_013235273.1">
    <property type="nucleotide sequence ID" value="XM_013379819.1"/>
</dbReference>
<organism evidence="1 2">
    <name type="scientific">Eimeria tenella</name>
    <name type="common">Coccidian parasite</name>
    <dbReference type="NCBI Taxonomy" id="5802"/>
    <lineage>
        <taxon>Eukaryota</taxon>
        <taxon>Sar</taxon>
        <taxon>Alveolata</taxon>
        <taxon>Apicomplexa</taxon>
        <taxon>Conoidasida</taxon>
        <taxon>Coccidia</taxon>
        <taxon>Eucoccidiorida</taxon>
        <taxon>Eimeriorina</taxon>
        <taxon>Eimeriidae</taxon>
        <taxon>Eimeria</taxon>
    </lineage>
</organism>
<gene>
    <name evidence="1" type="ORF">ETH_00041030</name>
</gene>
<dbReference type="Proteomes" id="UP000030747">
    <property type="component" value="Unassembled WGS sequence"/>
</dbReference>
<dbReference type="Pfam" id="PF10175">
    <property type="entry name" value="MPP6"/>
    <property type="match status" value="1"/>
</dbReference>
<keyword evidence="2" id="KW-1185">Reference proteome</keyword>
<sequence>MQDGKVLSENVRRLRFMSAQQSSKPAAAAAAAAAAAKGKGWFAPGWEQAEAIYEQQQQQQQQEAADANPQYELLLFRRSFGGFNPFIESLNKKQIKKAAAAAAKRAERDEALMLHRSRQARQTPF</sequence>
<dbReference type="VEuPathDB" id="ToxoDB:ETH_00041030"/>
<accession>U6L9T2</accession>
<protein>
    <submittedName>
        <fullName evidence="1">Uncharacterized protein</fullName>
    </submittedName>
</protein>
<evidence type="ECO:0000313" key="1">
    <source>
        <dbReference type="EMBL" id="CDJ44525.1"/>
    </source>
</evidence>
<dbReference type="VEuPathDB" id="ToxoDB:ETH2_0101600"/>
<evidence type="ECO:0000313" key="2">
    <source>
        <dbReference type="Proteomes" id="UP000030747"/>
    </source>
</evidence>
<dbReference type="AlphaFoldDB" id="U6L9T2"/>
<name>U6L9T2_EIMTE</name>
<dbReference type="GeneID" id="25257246"/>
<proteinExistence type="predicted"/>
<dbReference type="OMA" id="CAPGWDQ"/>
<reference evidence="1" key="1">
    <citation type="submission" date="2013-10" db="EMBL/GenBank/DDBJ databases">
        <title>Genomic analysis of the causative agents of coccidiosis in chickens.</title>
        <authorList>
            <person name="Reid A.J."/>
            <person name="Blake D."/>
            <person name="Billington K."/>
            <person name="Browne H."/>
            <person name="Dunn M."/>
            <person name="Hung S."/>
            <person name="Kawahara F."/>
            <person name="Miranda-Saavedra D."/>
            <person name="Mourier T."/>
            <person name="Nagra H."/>
            <person name="Otto T.D."/>
            <person name="Rawlings N."/>
            <person name="Sanchez A."/>
            <person name="Sanders M."/>
            <person name="Subramaniam C."/>
            <person name="Tay Y."/>
            <person name="Dear P."/>
            <person name="Doerig C."/>
            <person name="Gruber A."/>
            <person name="Parkinson J."/>
            <person name="Shirley M."/>
            <person name="Wan K.L."/>
            <person name="Berriman M."/>
            <person name="Tomley F."/>
            <person name="Pain A."/>
        </authorList>
    </citation>
    <scope>NUCLEOTIDE SEQUENCE [LARGE SCALE GENOMIC DNA]</scope>
    <source>
        <strain evidence="1">Houghton</strain>
    </source>
</reference>
<reference evidence="1" key="2">
    <citation type="submission" date="2013-10" db="EMBL/GenBank/DDBJ databases">
        <authorList>
            <person name="Aslett M."/>
        </authorList>
    </citation>
    <scope>NUCLEOTIDE SEQUENCE [LARGE SCALE GENOMIC DNA]</scope>
    <source>
        <strain evidence="1">Houghton</strain>
    </source>
</reference>
<dbReference type="EMBL" id="HG677238">
    <property type="protein sequence ID" value="CDJ44525.1"/>
    <property type="molecule type" value="Genomic_DNA"/>
</dbReference>